<dbReference type="PANTHER" id="PTHR30250:SF26">
    <property type="entry name" value="PSMA PROTEIN"/>
    <property type="match status" value="1"/>
</dbReference>
<feature type="transmembrane region" description="Helical" evidence="6">
    <location>
        <begin position="107"/>
        <end position="129"/>
    </location>
</feature>
<keyword evidence="2" id="KW-1003">Cell membrane</keyword>
<reference evidence="7 8" key="1">
    <citation type="submission" date="2019-02" db="EMBL/GenBank/DDBJ databases">
        <title>Deep-cultivation of Planctomycetes and their phenomic and genomic characterization uncovers novel biology.</title>
        <authorList>
            <person name="Wiegand S."/>
            <person name="Jogler M."/>
            <person name="Boedeker C."/>
            <person name="Pinto D."/>
            <person name="Vollmers J."/>
            <person name="Rivas-Marin E."/>
            <person name="Kohn T."/>
            <person name="Peeters S.H."/>
            <person name="Heuer A."/>
            <person name="Rast P."/>
            <person name="Oberbeckmann S."/>
            <person name="Bunk B."/>
            <person name="Jeske O."/>
            <person name="Meyerdierks A."/>
            <person name="Storesund J.E."/>
            <person name="Kallscheuer N."/>
            <person name="Luecker S."/>
            <person name="Lage O.M."/>
            <person name="Pohl T."/>
            <person name="Merkel B.J."/>
            <person name="Hornburger P."/>
            <person name="Mueller R.-W."/>
            <person name="Bruemmer F."/>
            <person name="Labrenz M."/>
            <person name="Spormann A.M."/>
            <person name="Op den Camp H."/>
            <person name="Overmann J."/>
            <person name="Amann R."/>
            <person name="Jetten M.S.M."/>
            <person name="Mascher T."/>
            <person name="Medema M.H."/>
            <person name="Devos D.P."/>
            <person name="Kaster A.-K."/>
            <person name="Ovreas L."/>
            <person name="Rohde M."/>
            <person name="Galperin M.Y."/>
            <person name="Jogler C."/>
        </authorList>
    </citation>
    <scope>NUCLEOTIDE SEQUENCE [LARGE SCALE GENOMIC DNA]</scope>
    <source>
        <strain evidence="7 8">CA12</strain>
    </source>
</reference>
<feature type="transmembrane region" description="Helical" evidence="6">
    <location>
        <begin position="65"/>
        <end position="86"/>
    </location>
</feature>
<dbReference type="PANTHER" id="PTHR30250">
    <property type="entry name" value="PST FAMILY PREDICTED COLANIC ACID TRANSPORTER"/>
    <property type="match status" value="1"/>
</dbReference>
<keyword evidence="3 6" id="KW-0812">Transmembrane</keyword>
<dbReference type="Proteomes" id="UP000318741">
    <property type="component" value="Chromosome"/>
</dbReference>
<dbReference type="AlphaFoldDB" id="A0A517PCS6"/>
<evidence type="ECO:0000256" key="1">
    <source>
        <dbReference type="ARBA" id="ARBA00004651"/>
    </source>
</evidence>
<feature type="transmembrane region" description="Helical" evidence="6">
    <location>
        <begin position="410"/>
        <end position="430"/>
    </location>
</feature>
<keyword evidence="4 6" id="KW-1133">Transmembrane helix</keyword>
<feature type="transmembrane region" description="Helical" evidence="6">
    <location>
        <begin position="382"/>
        <end position="404"/>
    </location>
</feature>
<feature type="transmembrane region" description="Helical" evidence="6">
    <location>
        <begin position="195"/>
        <end position="215"/>
    </location>
</feature>
<accession>A0A517PCS6</accession>
<evidence type="ECO:0000256" key="6">
    <source>
        <dbReference type="SAM" id="Phobius"/>
    </source>
</evidence>
<feature type="transmembrane region" description="Helical" evidence="6">
    <location>
        <begin position="274"/>
        <end position="295"/>
    </location>
</feature>
<name>A0A517PCS6_9PLAN</name>
<proteinExistence type="predicted"/>
<keyword evidence="5 6" id="KW-0472">Membrane</keyword>
<feature type="transmembrane region" description="Helical" evidence="6">
    <location>
        <begin position="349"/>
        <end position="370"/>
    </location>
</feature>
<evidence type="ECO:0000256" key="5">
    <source>
        <dbReference type="ARBA" id="ARBA00023136"/>
    </source>
</evidence>
<dbReference type="InterPro" id="IPR050833">
    <property type="entry name" value="Poly_Biosynth_Transport"/>
</dbReference>
<dbReference type="EMBL" id="CP036265">
    <property type="protein sequence ID" value="QDT17179.1"/>
    <property type="molecule type" value="Genomic_DNA"/>
</dbReference>
<evidence type="ECO:0000256" key="2">
    <source>
        <dbReference type="ARBA" id="ARBA00022475"/>
    </source>
</evidence>
<protein>
    <submittedName>
        <fullName evidence="7">MurJ-like flippase</fullName>
    </submittedName>
</protein>
<evidence type="ECO:0000313" key="7">
    <source>
        <dbReference type="EMBL" id="QDT17179.1"/>
    </source>
</evidence>
<gene>
    <name evidence="7" type="ORF">CA12_32910</name>
</gene>
<sequence length="440" mass="43993">MTARLSESATEAIHDAPSLRRGAARSLLARAVSDPVLAILDQGVVSGTRFVTTVAVGRAAGEAELGVYALAAAGLIFAGVAQEAIVTKPYTVLREGDADPGYAGSALLQHVGLGGGLAAALLIAAAAAAAAGATAAAAVLAALAVVTPLSLLWEFARRMSFAHLHLRTALAVDCGLAAMQLGALAGLWATGRLTALTALAATGAGAAVAGAIWLARARASLRFARGRAGEDWRRSWRFGRWILAAQLCGQACGNAPHWILAAAVGMAATGRFAAAQNVVLLCNPLILAVGSLLVAQTAAARRSGGPAAVRGVTVQTAIALTGLTGLFWFGLLFAAEPLLGLVYGSSFTSAAPVILLLGLAPLAWSLSTAFEAGLSAIDRPELGFRAMLAGLLATVVAAVPLTIFYGAAGAAATVAIGSAVSAAALAVPFLRLTAPPAPHA</sequence>
<dbReference type="GO" id="GO:0005886">
    <property type="term" value="C:plasma membrane"/>
    <property type="evidence" value="ECO:0007669"/>
    <property type="project" value="UniProtKB-SubCell"/>
</dbReference>
<evidence type="ECO:0000256" key="4">
    <source>
        <dbReference type="ARBA" id="ARBA00022989"/>
    </source>
</evidence>
<feature type="transmembrane region" description="Helical" evidence="6">
    <location>
        <begin position="307"/>
        <end position="329"/>
    </location>
</feature>
<organism evidence="7 8">
    <name type="scientific">Alienimonas californiensis</name>
    <dbReference type="NCBI Taxonomy" id="2527989"/>
    <lineage>
        <taxon>Bacteria</taxon>
        <taxon>Pseudomonadati</taxon>
        <taxon>Planctomycetota</taxon>
        <taxon>Planctomycetia</taxon>
        <taxon>Planctomycetales</taxon>
        <taxon>Planctomycetaceae</taxon>
        <taxon>Alienimonas</taxon>
    </lineage>
</organism>
<evidence type="ECO:0000256" key="3">
    <source>
        <dbReference type="ARBA" id="ARBA00022692"/>
    </source>
</evidence>
<keyword evidence="8" id="KW-1185">Reference proteome</keyword>
<comment type="subcellular location">
    <subcellularLocation>
        <location evidence="1">Cell membrane</location>
        <topology evidence="1">Multi-pass membrane protein</topology>
    </subcellularLocation>
</comment>
<feature type="transmembrane region" description="Helical" evidence="6">
    <location>
        <begin position="135"/>
        <end position="156"/>
    </location>
</feature>
<dbReference type="KEGG" id="acaf:CA12_32910"/>
<evidence type="ECO:0000313" key="8">
    <source>
        <dbReference type="Proteomes" id="UP000318741"/>
    </source>
</evidence>